<dbReference type="Proteomes" id="UP000807342">
    <property type="component" value="Unassembled WGS sequence"/>
</dbReference>
<dbReference type="AlphaFoldDB" id="A0A9P5WXE9"/>
<organism evidence="1 2">
    <name type="scientific">Macrolepiota fuliginosa MF-IS2</name>
    <dbReference type="NCBI Taxonomy" id="1400762"/>
    <lineage>
        <taxon>Eukaryota</taxon>
        <taxon>Fungi</taxon>
        <taxon>Dikarya</taxon>
        <taxon>Basidiomycota</taxon>
        <taxon>Agaricomycotina</taxon>
        <taxon>Agaricomycetes</taxon>
        <taxon>Agaricomycetidae</taxon>
        <taxon>Agaricales</taxon>
        <taxon>Agaricineae</taxon>
        <taxon>Agaricaceae</taxon>
        <taxon>Macrolepiota</taxon>
    </lineage>
</organism>
<gene>
    <name evidence="1" type="ORF">P691DRAFT_769728</name>
</gene>
<evidence type="ECO:0000313" key="2">
    <source>
        <dbReference type="Proteomes" id="UP000807342"/>
    </source>
</evidence>
<keyword evidence="2" id="KW-1185">Reference proteome</keyword>
<comment type="caution">
    <text evidence="1">The sequence shown here is derived from an EMBL/GenBank/DDBJ whole genome shotgun (WGS) entry which is preliminary data.</text>
</comment>
<sequence>MTDFIDFMKANPRAFAFNSAPSGIGGLLRIDAYGDLRAWASLTLPKPCWESPSVHIGVHLGRNLLALHRADWVRSVGLVWAGWWLGSIWWSTAYFGHAALAIASTAGRVPGPRWLSLWGDRVKCILLS</sequence>
<dbReference type="EMBL" id="MU154260">
    <property type="protein sequence ID" value="KAF9439452.1"/>
    <property type="molecule type" value="Genomic_DNA"/>
</dbReference>
<protein>
    <submittedName>
        <fullName evidence="1">Uncharacterized protein</fullName>
    </submittedName>
</protein>
<name>A0A9P5WXE9_9AGAR</name>
<evidence type="ECO:0000313" key="1">
    <source>
        <dbReference type="EMBL" id="KAF9439452.1"/>
    </source>
</evidence>
<reference evidence="1" key="1">
    <citation type="submission" date="2020-11" db="EMBL/GenBank/DDBJ databases">
        <authorList>
            <consortium name="DOE Joint Genome Institute"/>
            <person name="Ahrendt S."/>
            <person name="Riley R."/>
            <person name="Andreopoulos W."/>
            <person name="Labutti K."/>
            <person name="Pangilinan J."/>
            <person name="Ruiz-Duenas F.J."/>
            <person name="Barrasa J.M."/>
            <person name="Sanchez-Garcia M."/>
            <person name="Camarero S."/>
            <person name="Miyauchi S."/>
            <person name="Serrano A."/>
            <person name="Linde D."/>
            <person name="Babiker R."/>
            <person name="Drula E."/>
            <person name="Ayuso-Fernandez I."/>
            <person name="Pacheco R."/>
            <person name="Padilla G."/>
            <person name="Ferreira P."/>
            <person name="Barriuso J."/>
            <person name="Kellner H."/>
            <person name="Castanera R."/>
            <person name="Alfaro M."/>
            <person name="Ramirez L."/>
            <person name="Pisabarro A.G."/>
            <person name="Kuo A."/>
            <person name="Tritt A."/>
            <person name="Lipzen A."/>
            <person name="He G."/>
            <person name="Yan M."/>
            <person name="Ng V."/>
            <person name="Cullen D."/>
            <person name="Martin F."/>
            <person name="Rosso M.-N."/>
            <person name="Henrissat B."/>
            <person name="Hibbett D."/>
            <person name="Martinez A.T."/>
            <person name="Grigoriev I.V."/>
        </authorList>
    </citation>
    <scope>NUCLEOTIDE SEQUENCE</scope>
    <source>
        <strain evidence="1">MF-IS2</strain>
    </source>
</reference>
<accession>A0A9P5WXE9</accession>
<proteinExistence type="predicted"/>